<reference evidence="1" key="1">
    <citation type="submission" date="2020-04" db="EMBL/GenBank/DDBJ databases">
        <authorList>
            <person name="Chiriac C."/>
            <person name="Salcher M."/>
            <person name="Ghai R."/>
            <person name="Kavagutti S V."/>
        </authorList>
    </citation>
    <scope>NUCLEOTIDE SEQUENCE</scope>
</reference>
<protein>
    <submittedName>
        <fullName evidence="1">Uncharacterized protein</fullName>
    </submittedName>
</protein>
<organism evidence="1">
    <name type="scientific">uncultured Caudovirales phage</name>
    <dbReference type="NCBI Taxonomy" id="2100421"/>
    <lineage>
        <taxon>Viruses</taxon>
        <taxon>Duplodnaviria</taxon>
        <taxon>Heunggongvirae</taxon>
        <taxon>Uroviricota</taxon>
        <taxon>Caudoviricetes</taxon>
        <taxon>Peduoviridae</taxon>
        <taxon>Maltschvirus</taxon>
        <taxon>Maltschvirus maltsch</taxon>
    </lineage>
</organism>
<sequence>MLRGQRKMTPHEAHQISVILGVPILEVMRRAGIDVTEDVRKAPIAAHVDSQGNVVSMPNGTHDTANSPGDCPIGTYAVQVRAHTSVKDGWLLFITPAQNVATEHLDQLCTCATKAGQQLIGVVRRGYRRDTQNLILWPSNETIFDADLAWVSPVLWIKPT</sequence>
<evidence type="ECO:0000313" key="1">
    <source>
        <dbReference type="EMBL" id="CAB4136593.1"/>
    </source>
</evidence>
<accession>A0A6J5LTW0</accession>
<gene>
    <name evidence="1" type="ORF">UFOVP312_23</name>
</gene>
<proteinExistence type="predicted"/>
<dbReference type="EMBL" id="LR796318">
    <property type="protein sequence ID" value="CAB4136593.1"/>
    <property type="molecule type" value="Genomic_DNA"/>
</dbReference>
<name>A0A6J5LTW0_9CAUD</name>